<dbReference type="Pfam" id="PF06267">
    <property type="entry name" value="DUF1028"/>
    <property type="match status" value="1"/>
</dbReference>
<dbReference type="Gene3D" id="3.60.20.10">
    <property type="entry name" value="Glutamine Phosphoribosylpyrophosphate, subunit 1, domain 1"/>
    <property type="match status" value="1"/>
</dbReference>
<sequence>MTWSLIARDRDGTIGIAVASRFFACGSLVPYIGRRSAVATQAFVNPVWGTEGLRRMEAGEDARSVLHDLVSRDHGAAQRQAHLLDAEGHFVAHTGSDCIEWAGHLTGKDHSVAGNMLAGPDVIAETARVYAACEDLPLPERMLTAMEAGEAAGGDKRGRQAAALRIHRCTAHPWLDMRADDHADPLAELRRLLAVAAERYLIMAEAIPTETRFSGLPDRRDIDQRIAEADDARARTGRPTASFATSKD</sequence>
<gene>
    <name evidence="2" type="ORF">JHX87_03235</name>
</gene>
<proteinExistence type="predicted"/>
<reference evidence="2 3" key="1">
    <citation type="submission" date="2021-01" db="EMBL/GenBank/DDBJ databases">
        <title>Biogeographic distribution of Paracoccus.</title>
        <authorList>
            <person name="Hollensteiner J."/>
            <person name="Leineberger J."/>
            <person name="Brinkhoff T."/>
            <person name="Daniel R."/>
        </authorList>
    </citation>
    <scope>NUCLEOTIDE SEQUENCE [LARGE SCALE GENOMIC DNA]</scope>
    <source>
        <strain evidence="2 3">KCTC 22803</strain>
    </source>
</reference>
<dbReference type="Proteomes" id="UP001219349">
    <property type="component" value="Chromosome"/>
</dbReference>
<dbReference type="InterPro" id="IPR010430">
    <property type="entry name" value="DUF1028"/>
</dbReference>
<feature type="region of interest" description="Disordered" evidence="1">
    <location>
        <begin position="227"/>
        <end position="248"/>
    </location>
</feature>
<dbReference type="SUPFAM" id="SSF56235">
    <property type="entry name" value="N-terminal nucleophile aminohydrolases (Ntn hydrolases)"/>
    <property type="match status" value="1"/>
</dbReference>
<accession>A0ABY7SLI0</accession>
<dbReference type="InterPro" id="IPR029055">
    <property type="entry name" value="Ntn_hydrolases_N"/>
</dbReference>
<dbReference type="EMBL" id="CP067136">
    <property type="protein sequence ID" value="WCR07858.1"/>
    <property type="molecule type" value="Genomic_DNA"/>
</dbReference>
<evidence type="ECO:0000313" key="3">
    <source>
        <dbReference type="Proteomes" id="UP001219349"/>
    </source>
</evidence>
<evidence type="ECO:0000256" key="1">
    <source>
        <dbReference type="SAM" id="MobiDB-lite"/>
    </source>
</evidence>
<dbReference type="RefSeq" id="WP_271882304.1">
    <property type="nucleotide sequence ID" value="NZ_CP067136.1"/>
</dbReference>
<dbReference type="PANTHER" id="PTHR39328:SF1">
    <property type="entry name" value="BLL2871 PROTEIN"/>
    <property type="match status" value="1"/>
</dbReference>
<protein>
    <submittedName>
        <fullName evidence="2">DUF1028 domain-containing protein</fullName>
    </submittedName>
</protein>
<keyword evidence="3" id="KW-1185">Reference proteome</keyword>
<evidence type="ECO:0000313" key="2">
    <source>
        <dbReference type="EMBL" id="WCR07858.1"/>
    </source>
</evidence>
<organism evidence="2 3">
    <name type="scientific">Paracoccus fistulariae</name>
    <dbReference type="NCBI Taxonomy" id="658446"/>
    <lineage>
        <taxon>Bacteria</taxon>
        <taxon>Pseudomonadati</taxon>
        <taxon>Pseudomonadota</taxon>
        <taxon>Alphaproteobacteria</taxon>
        <taxon>Rhodobacterales</taxon>
        <taxon>Paracoccaceae</taxon>
        <taxon>Paracoccus</taxon>
    </lineage>
</organism>
<dbReference type="PANTHER" id="PTHR39328">
    <property type="entry name" value="BLL2871 PROTEIN"/>
    <property type="match status" value="1"/>
</dbReference>
<name>A0ABY7SLI0_9RHOB</name>